<dbReference type="Gene3D" id="1.10.10.10">
    <property type="entry name" value="Winged helix-like DNA-binding domain superfamily/Winged helix DNA-binding domain"/>
    <property type="match status" value="1"/>
</dbReference>
<dbReference type="CDD" id="cd08422">
    <property type="entry name" value="PBP2_CrgA_like"/>
    <property type="match status" value="1"/>
</dbReference>
<gene>
    <name evidence="6" type="ORF">LVJ94_49980</name>
</gene>
<dbReference type="PANTHER" id="PTHR30537:SF5">
    <property type="entry name" value="HTH-TYPE TRANSCRIPTIONAL ACTIVATOR TTDR-RELATED"/>
    <property type="match status" value="1"/>
</dbReference>
<sequence length="295" mass="31778">MRRADRAGDVADAAHGLKLLVAIADGGSFTAAGARLGLSPSAVSKAVTRVEKRLGVRLLQRTTRRVAFTDDGEAYIARGRQLIADFEGLERETSSRGDKIRGTLRVSAPMIYGSVKVAPLLAALARKHPALDVHLKCEDRLVDMVVERIDVAVRVLSALPAEFVAREITPDRRGLYASPAYLRGAGAPTTLDELASHALIAYSGAATNLRRGRVVFATDSILAAREAARGGLGIAELPDYLVRDDVAAGLLRGVLPGAVPVTRRIYVLYLPSRYLPPQVRAFVDLLARDARSRPW</sequence>
<dbReference type="PANTHER" id="PTHR30537">
    <property type="entry name" value="HTH-TYPE TRANSCRIPTIONAL REGULATOR"/>
    <property type="match status" value="1"/>
</dbReference>
<dbReference type="SUPFAM" id="SSF53850">
    <property type="entry name" value="Periplasmic binding protein-like II"/>
    <property type="match status" value="1"/>
</dbReference>
<dbReference type="PROSITE" id="PS50931">
    <property type="entry name" value="HTH_LYSR"/>
    <property type="match status" value="1"/>
</dbReference>
<dbReference type="SUPFAM" id="SSF46785">
    <property type="entry name" value="Winged helix' DNA-binding domain"/>
    <property type="match status" value="1"/>
</dbReference>
<accession>A0ABZ2L2N8</accession>
<dbReference type="InterPro" id="IPR036390">
    <property type="entry name" value="WH_DNA-bd_sf"/>
</dbReference>
<feature type="domain" description="HTH lysR-type" evidence="5">
    <location>
        <begin position="17"/>
        <end position="69"/>
    </location>
</feature>
<evidence type="ECO:0000256" key="3">
    <source>
        <dbReference type="ARBA" id="ARBA00023125"/>
    </source>
</evidence>
<evidence type="ECO:0000313" key="7">
    <source>
        <dbReference type="Proteomes" id="UP001374803"/>
    </source>
</evidence>
<dbReference type="Pfam" id="PF00126">
    <property type="entry name" value="HTH_1"/>
    <property type="match status" value="1"/>
</dbReference>
<evidence type="ECO:0000313" key="6">
    <source>
        <dbReference type="EMBL" id="WXB05012.1"/>
    </source>
</evidence>
<evidence type="ECO:0000256" key="2">
    <source>
        <dbReference type="ARBA" id="ARBA00023015"/>
    </source>
</evidence>
<dbReference type="Pfam" id="PF03466">
    <property type="entry name" value="LysR_substrate"/>
    <property type="match status" value="1"/>
</dbReference>
<proteinExistence type="inferred from homology"/>
<keyword evidence="2" id="KW-0805">Transcription regulation</keyword>
<dbReference type="InterPro" id="IPR036388">
    <property type="entry name" value="WH-like_DNA-bd_sf"/>
</dbReference>
<organism evidence="6 7">
    <name type="scientific">Pendulispora rubella</name>
    <dbReference type="NCBI Taxonomy" id="2741070"/>
    <lineage>
        <taxon>Bacteria</taxon>
        <taxon>Pseudomonadati</taxon>
        <taxon>Myxococcota</taxon>
        <taxon>Myxococcia</taxon>
        <taxon>Myxococcales</taxon>
        <taxon>Sorangiineae</taxon>
        <taxon>Pendulisporaceae</taxon>
        <taxon>Pendulispora</taxon>
    </lineage>
</organism>
<dbReference type="EMBL" id="CP089983">
    <property type="protein sequence ID" value="WXB05012.1"/>
    <property type="molecule type" value="Genomic_DNA"/>
</dbReference>
<evidence type="ECO:0000259" key="5">
    <source>
        <dbReference type="PROSITE" id="PS50931"/>
    </source>
</evidence>
<name>A0ABZ2L2N8_9BACT</name>
<evidence type="ECO:0000256" key="4">
    <source>
        <dbReference type="ARBA" id="ARBA00023163"/>
    </source>
</evidence>
<dbReference type="Gene3D" id="3.40.190.290">
    <property type="match status" value="1"/>
</dbReference>
<dbReference type="InterPro" id="IPR005119">
    <property type="entry name" value="LysR_subst-bd"/>
</dbReference>
<dbReference type="InterPro" id="IPR058163">
    <property type="entry name" value="LysR-type_TF_proteobact-type"/>
</dbReference>
<protein>
    <submittedName>
        <fullName evidence="6">LysR family transcriptional regulator</fullName>
    </submittedName>
</protein>
<keyword evidence="4" id="KW-0804">Transcription</keyword>
<evidence type="ECO:0000256" key="1">
    <source>
        <dbReference type="ARBA" id="ARBA00009437"/>
    </source>
</evidence>
<reference evidence="6" key="1">
    <citation type="submission" date="2021-12" db="EMBL/GenBank/DDBJ databases">
        <title>Discovery of the Pendulisporaceae a myxobacterial family with distinct sporulation behavior and unique specialized metabolism.</title>
        <authorList>
            <person name="Garcia R."/>
            <person name="Popoff A."/>
            <person name="Bader C.D."/>
            <person name="Loehr J."/>
            <person name="Walesch S."/>
            <person name="Walt C."/>
            <person name="Boldt J."/>
            <person name="Bunk B."/>
            <person name="Haeckl F.J.F.P.J."/>
            <person name="Gunesch A.P."/>
            <person name="Birkelbach J."/>
            <person name="Nuebel U."/>
            <person name="Pietschmann T."/>
            <person name="Bach T."/>
            <person name="Mueller R."/>
        </authorList>
    </citation>
    <scope>NUCLEOTIDE SEQUENCE</scope>
    <source>
        <strain evidence="6">MSr11367</strain>
    </source>
</reference>
<comment type="similarity">
    <text evidence="1">Belongs to the LysR transcriptional regulatory family.</text>
</comment>
<dbReference type="Proteomes" id="UP001374803">
    <property type="component" value="Chromosome"/>
</dbReference>
<keyword evidence="3" id="KW-0238">DNA-binding</keyword>
<dbReference type="RefSeq" id="WP_394834655.1">
    <property type="nucleotide sequence ID" value="NZ_CP089929.1"/>
</dbReference>
<dbReference type="InterPro" id="IPR000847">
    <property type="entry name" value="LysR_HTH_N"/>
</dbReference>
<keyword evidence="7" id="KW-1185">Reference proteome</keyword>